<feature type="chain" id="PRO_5039196717" description="Secreted protein" evidence="1">
    <location>
        <begin position="31"/>
        <end position="89"/>
    </location>
</feature>
<dbReference type="EMBL" id="AP023287">
    <property type="protein sequence ID" value="BCI55973.1"/>
    <property type="molecule type" value="Genomic_DNA"/>
</dbReference>
<accession>A0A6S6P7X6</accession>
<keyword evidence="1" id="KW-0732">Signal</keyword>
<dbReference type="Proteomes" id="UP000515734">
    <property type="component" value="Chromosome"/>
</dbReference>
<organism evidence="2 3">
    <name type="scientific">Mycolicibacterium litorale</name>
    <dbReference type="NCBI Taxonomy" id="758802"/>
    <lineage>
        <taxon>Bacteria</taxon>
        <taxon>Bacillati</taxon>
        <taxon>Actinomycetota</taxon>
        <taxon>Actinomycetes</taxon>
        <taxon>Mycobacteriales</taxon>
        <taxon>Mycobacteriaceae</taxon>
        <taxon>Mycolicibacterium</taxon>
    </lineage>
</organism>
<reference evidence="2 3" key="1">
    <citation type="submission" date="2020-07" db="EMBL/GenBank/DDBJ databases">
        <title>Complete genome sequence of Mycolicibacterium litorale like strain isolated from cardiac implantable electronic device infection.</title>
        <authorList>
            <person name="Fukano H."/>
            <person name="Miyama H."/>
            <person name="Hoshino Y."/>
        </authorList>
    </citation>
    <scope>NUCLEOTIDE SEQUENCE [LARGE SCALE GENOMIC DNA]</scope>
    <source>
        <strain evidence="2 3">NIIDNTM18</strain>
    </source>
</reference>
<evidence type="ECO:0000313" key="2">
    <source>
        <dbReference type="EMBL" id="BCI55973.1"/>
    </source>
</evidence>
<feature type="signal peptide" evidence="1">
    <location>
        <begin position="1"/>
        <end position="30"/>
    </location>
</feature>
<evidence type="ECO:0000256" key="1">
    <source>
        <dbReference type="SAM" id="SignalP"/>
    </source>
</evidence>
<gene>
    <name evidence="2" type="ORF">NIIDNTM18_52510</name>
</gene>
<name>A0A6S6P7X6_9MYCO</name>
<dbReference type="AlphaFoldDB" id="A0A6S6P7X6"/>
<evidence type="ECO:0000313" key="3">
    <source>
        <dbReference type="Proteomes" id="UP000515734"/>
    </source>
</evidence>
<evidence type="ECO:0008006" key="4">
    <source>
        <dbReference type="Google" id="ProtNLM"/>
    </source>
</evidence>
<sequence length="89" mass="9033">MRAYSRVMTHPVRRLLVAALSVAAFTAAPVAVTTVLSPAVGSACLPGETGVTNGCAPFCLPGRALDTNTGLCLPVPPPPPPPAPMTNRV</sequence>
<proteinExistence type="predicted"/>
<protein>
    <recommendedName>
        <fullName evidence="4">Secreted protein</fullName>
    </recommendedName>
</protein>